<comment type="caution">
    <text evidence="2">The sequence shown here is derived from an EMBL/GenBank/DDBJ whole genome shotgun (WGS) entry which is preliminary data.</text>
</comment>
<keyword evidence="3" id="KW-1185">Reference proteome</keyword>
<accession>A0ABR4D2Z5</accession>
<dbReference type="Proteomes" id="UP001595075">
    <property type="component" value="Unassembled WGS sequence"/>
</dbReference>
<evidence type="ECO:0000256" key="1">
    <source>
        <dbReference type="SAM" id="MobiDB-lite"/>
    </source>
</evidence>
<protein>
    <submittedName>
        <fullName evidence="2">Uncharacterized protein</fullName>
    </submittedName>
</protein>
<evidence type="ECO:0000313" key="3">
    <source>
        <dbReference type="Proteomes" id="UP001595075"/>
    </source>
</evidence>
<organism evidence="2 3">
    <name type="scientific">Oculimacula yallundae</name>
    <dbReference type="NCBI Taxonomy" id="86028"/>
    <lineage>
        <taxon>Eukaryota</taxon>
        <taxon>Fungi</taxon>
        <taxon>Dikarya</taxon>
        <taxon>Ascomycota</taxon>
        <taxon>Pezizomycotina</taxon>
        <taxon>Leotiomycetes</taxon>
        <taxon>Helotiales</taxon>
        <taxon>Ploettnerulaceae</taxon>
        <taxon>Oculimacula</taxon>
    </lineage>
</organism>
<proteinExistence type="predicted"/>
<gene>
    <name evidence="2" type="ORF">VTL71DRAFT_1130</name>
</gene>
<dbReference type="EMBL" id="JAZHXI010000001">
    <property type="protein sequence ID" value="KAL2076187.1"/>
    <property type="molecule type" value="Genomic_DNA"/>
</dbReference>
<evidence type="ECO:0000313" key="2">
    <source>
        <dbReference type="EMBL" id="KAL2076187.1"/>
    </source>
</evidence>
<feature type="region of interest" description="Disordered" evidence="1">
    <location>
        <begin position="82"/>
        <end position="110"/>
    </location>
</feature>
<sequence length="110" mass="12224">MVLNSQDFLEVKQSKAGASAILFLSIASQPANLSSQLIQTINHRHAISYQSIERNCVSICPSIHSPPIASQPALRSTHRKIFQKSSHRRTRSEVCSGLSHKDEEDVVELM</sequence>
<name>A0ABR4D2Z5_9HELO</name>
<reference evidence="2 3" key="1">
    <citation type="journal article" date="2024" name="Commun. Biol.">
        <title>Comparative genomic analysis of thermophilic fungi reveals convergent evolutionary adaptations and gene losses.</title>
        <authorList>
            <person name="Steindorff A.S."/>
            <person name="Aguilar-Pontes M.V."/>
            <person name="Robinson A.J."/>
            <person name="Andreopoulos B."/>
            <person name="LaButti K."/>
            <person name="Kuo A."/>
            <person name="Mondo S."/>
            <person name="Riley R."/>
            <person name="Otillar R."/>
            <person name="Haridas S."/>
            <person name="Lipzen A."/>
            <person name="Grimwood J."/>
            <person name="Schmutz J."/>
            <person name="Clum A."/>
            <person name="Reid I.D."/>
            <person name="Moisan M.C."/>
            <person name="Butler G."/>
            <person name="Nguyen T.T.M."/>
            <person name="Dewar K."/>
            <person name="Conant G."/>
            <person name="Drula E."/>
            <person name="Henrissat B."/>
            <person name="Hansel C."/>
            <person name="Singer S."/>
            <person name="Hutchinson M.I."/>
            <person name="de Vries R.P."/>
            <person name="Natvig D.O."/>
            <person name="Powell A.J."/>
            <person name="Tsang A."/>
            <person name="Grigoriev I.V."/>
        </authorList>
    </citation>
    <scope>NUCLEOTIDE SEQUENCE [LARGE SCALE GENOMIC DNA]</scope>
    <source>
        <strain evidence="2 3">CBS 494.80</strain>
    </source>
</reference>